<dbReference type="Proteomes" id="UP000006230">
    <property type="component" value="Unassembled WGS sequence"/>
</dbReference>
<protein>
    <submittedName>
        <fullName evidence="1">Uncharacterized protein</fullName>
    </submittedName>
</protein>
<organism evidence="1 2">
    <name type="scientific">Salipiger bermudensis (strain DSM 26914 / JCM 13377 / KCTC 12554 / HTCC2601)</name>
    <name type="common">Pelagibaca bermudensis</name>
    <dbReference type="NCBI Taxonomy" id="314265"/>
    <lineage>
        <taxon>Bacteria</taxon>
        <taxon>Pseudomonadati</taxon>
        <taxon>Pseudomonadota</taxon>
        <taxon>Alphaproteobacteria</taxon>
        <taxon>Rhodobacterales</taxon>
        <taxon>Roseobacteraceae</taxon>
        <taxon>Salipiger</taxon>
    </lineage>
</organism>
<reference evidence="1 2" key="1">
    <citation type="journal article" date="2010" name="J. Bacteriol.">
        <title>Genome sequences of Pelagibaca bermudensis HTCC2601T and Maritimibacter alkaliphilus HTCC2654T, the type strains of two marine Roseobacter genera.</title>
        <authorList>
            <person name="Thrash J.C."/>
            <person name="Cho J.C."/>
            <person name="Ferriera S."/>
            <person name="Johnson J."/>
            <person name="Vergin K.L."/>
            <person name="Giovannoni S.J."/>
        </authorList>
    </citation>
    <scope>NUCLEOTIDE SEQUENCE [LARGE SCALE GENOMIC DNA]</scope>
    <source>
        <strain evidence="2">DSM 26914 / JCM 13377 / KCTC 12554 / HTCC2601</strain>
    </source>
</reference>
<accession>Q0FW57</accession>
<dbReference type="HOGENOM" id="CLU_3404740_0_0_5"/>
<evidence type="ECO:0000313" key="2">
    <source>
        <dbReference type="Proteomes" id="UP000006230"/>
    </source>
</evidence>
<proteinExistence type="predicted"/>
<evidence type="ECO:0000313" key="1">
    <source>
        <dbReference type="EMBL" id="EAU48695.1"/>
    </source>
</evidence>
<dbReference type="AlphaFoldDB" id="Q0FW57"/>
<sequence>MCLVPVSRCDDPSVEDRLRSRCKTAPGEGG</sequence>
<dbReference type="STRING" id="314265.R2601_03943"/>
<name>Q0FW57_SALBH</name>
<dbReference type="EMBL" id="AATQ01000001">
    <property type="protein sequence ID" value="EAU48695.1"/>
    <property type="molecule type" value="Genomic_DNA"/>
</dbReference>
<comment type="caution">
    <text evidence="1">The sequence shown here is derived from an EMBL/GenBank/DDBJ whole genome shotgun (WGS) entry which is preliminary data.</text>
</comment>
<keyword evidence="2" id="KW-1185">Reference proteome</keyword>
<gene>
    <name evidence="1" type="ORF">R2601_03943</name>
</gene>